<feature type="transmembrane region" description="Helical" evidence="1">
    <location>
        <begin position="185"/>
        <end position="207"/>
    </location>
</feature>
<keyword evidence="1" id="KW-0812">Transmembrane</keyword>
<dbReference type="Proteomes" id="UP000324800">
    <property type="component" value="Unassembled WGS sequence"/>
</dbReference>
<evidence type="ECO:0000313" key="2">
    <source>
        <dbReference type="EMBL" id="KAA6371271.1"/>
    </source>
</evidence>
<sequence>MQIKAERCAIVVAENMNFALDFSTYYMFKILTLDQDVRSELDAIYEETQGETYPIQLSLNQEYHYLYECSYYRKEWRSIQVICEDVKLENITVGKIGVSPDMKITNSSADELRLTRFIEWIEDAINVILQLFIYNPDDTTRERGDLYNMKQQLAVIALNDPFAATEEMNHFDQTAHKVVQSKSDISIIVVDVCLVVGTLIMIIGSNIQMQLERSKIIKDREAKIRVLCNATVNEAQNMYTLMQDRNDPNEREIKKRKKEEMVIKLNDQMQQMILVQQHQMYIKNQEHLVDLMNLTDL</sequence>
<comment type="caution">
    <text evidence="2">The sequence shown here is derived from an EMBL/GenBank/DDBJ whole genome shotgun (WGS) entry which is preliminary data.</text>
</comment>
<evidence type="ECO:0000256" key="1">
    <source>
        <dbReference type="SAM" id="Phobius"/>
    </source>
</evidence>
<dbReference type="EMBL" id="SNRW01014628">
    <property type="protein sequence ID" value="KAA6371271.1"/>
    <property type="molecule type" value="Genomic_DNA"/>
</dbReference>
<protein>
    <submittedName>
        <fullName evidence="2">Uncharacterized protein</fullName>
    </submittedName>
</protein>
<evidence type="ECO:0000313" key="3">
    <source>
        <dbReference type="Proteomes" id="UP000324800"/>
    </source>
</evidence>
<accession>A0A5J4UMM8</accession>
<keyword evidence="1" id="KW-1133">Transmembrane helix</keyword>
<dbReference type="AlphaFoldDB" id="A0A5J4UMM8"/>
<proteinExistence type="predicted"/>
<name>A0A5J4UMM8_9EUKA</name>
<reference evidence="2 3" key="1">
    <citation type="submission" date="2019-03" db="EMBL/GenBank/DDBJ databases">
        <title>Single cell metagenomics reveals metabolic interactions within the superorganism composed of flagellate Streblomastix strix and complex community of Bacteroidetes bacteria on its surface.</title>
        <authorList>
            <person name="Treitli S.C."/>
            <person name="Kolisko M."/>
            <person name="Husnik F."/>
            <person name="Keeling P."/>
            <person name="Hampl V."/>
        </authorList>
    </citation>
    <scope>NUCLEOTIDE SEQUENCE [LARGE SCALE GENOMIC DNA]</scope>
    <source>
        <strain evidence="2">ST1C</strain>
    </source>
</reference>
<keyword evidence="1" id="KW-0472">Membrane</keyword>
<gene>
    <name evidence="2" type="ORF">EZS28_033200</name>
</gene>
<feature type="non-terminal residue" evidence="2">
    <location>
        <position position="297"/>
    </location>
</feature>
<organism evidence="2 3">
    <name type="scientific">Streblomastix strix</name>
    <dbReference type="NCBI Taxonomy" id="222440"/>
    <lineage>
        <taxon>Eukaryota</taxon>
        <taxon>Metamonada</taxon>
        <taxon>Preaxostyla</taxon>
        <taxon>Oxymonadida</taxon>
        <taxon>Streblomastigidae</taxon>
        <taxon>Streblomastix</taxon>
    </lineage>
</organism>